<proteinExistence type="predicted"/>
<protein>
    <submittedName>
        <fullName evidence="1">Uncharacterized protein</fullName>
    </submittedName>
</protein>
<dbReference type="Proteomes" id="UP000183561">
    <property type="component" value="Unassembled WGS sequence"/>
</dbReference>
<name>A0A1H5BMW9_9NOCA</name>
<gene>
    <name evidence="1" type="ORF">SAMN04490239_8777</name>
</gene>
<evidence type="ECO:0000313" key="1">
    <source>
        <dbReference type="EMBL" id="SED55979.1"/>
    </source>
</evidence>
<dbReference type="AlphaFoldDB" id="A0A1H5BMW9"/>
<organism evidence="1 2">
    <name type="scientific">Rhodococcus koreensis</name>
    <dbReference type="NCBI Taxonomy" id="99653"/>
    <lineage>
        <taxon>Bacteria</taxon>
        <taxon>Bacillati</taxon>
        <taxon>Actinomycetota</taxon>
        <taxon>Actinomycetes</taxon>
        <taxon>Mycobacteriales</taxon>
        <taxon>Nocardiaceae</taxon>
        <taxon>Rhodococcus</taxon>
    </lineage>
</organism>
<dbReference type="EMBL" id="FNSV01000005">
    <property type="protein sequence ID" value="SED55979.1"/>
    <property type="molecule type" value="Genomic_DNA"/>
</dbReference>
<reference evidence="2" key="1">
    <citation type="submission" date="2016-10" db="EMBL/GenBank/DDBJ databases">
        <authorList>
            <person name="Varghese N."/>
            <person name="Submissions S."/>
        </authorList>
    </citation>
    <scope>NUCLEOTIDE SEQUENCE [LARGE SCALE GENOMIC DNA]</scope>
    <source>
        <strain evidence="2">DSM 44498</strain>
    </source>
</reference>
<accession>A0A1H5BMW9</accession>
<evidence type="ECO:0000313" key="2">
    <source>
        <dbReference type="Proteomes" id="UP000183561"/>
    </source>
</evidence>
<keyword evidence="2" id="KW-1185">Reference proteome</keyword>
<sequence>MGVGSEADIVVLKSGTVYRIVSIVLRITFCQERLTGFICG</sequence>